<accession>A0A6C0BJU1</accession>
<proteinExistence type="predicted"/>
<reference evidence="1" key="1">
    <citation type="journal article" date="2020" name="Nature">
        <title>Giant virus diversity and host interactions through global metagenomics.</title>
        <authorList>
            <person name="Schulz F."/>
            <person name="Roux S."/>
            <person name="Paez-Espino D."/>
            <person name="Jungbluth S."/>
            <person name="Walsh D.A."/>
            <person name="Denef V.J."/>
            <person name="McMahon K.D."/>
            <person name="Konstantinidis K.T."/>
            <person name="Eloe-Fadrosh E.A."/>
            <person name="Kyrpides N.C."/>
            <person name="Woyke T."/>
        </authorList>
    </citation>
    <scope>NUCLEOTIDE SEQUENCE</scope>
    <source>
        <strain evidence="1">GVMAG-M-3300013006-15</strain>
    </source>
</reference>
<sequence length="109" mass="12535">MGSHKANINILCMSLFNYHVIPYSAAPQGKELFPRGEWNLYKIQWKTDKKTPKMFAELTVPVSGNVTTILYNKKINSMQDPFGWNQNCDLDESTKKLLQRALEISSRVI</sequence>
<name>A0A6C0BJU1_9ZZZZ</name>
<organism evidence="1">
    <name type="scientific">viral metagenome</name>
    <dbReference type="NCBI Taxonomy" id="1070528"/>
    <lineage>
        <taxon>unclassified sequences</taxon>
        <taxon>metagenomes</taxon>
        <taxon>organismal metagenomes</taxon>
    </lineage>
</organism>
<protein>
    <submittedName>
        <fullName evidence="1">Uncharacterized protein</fullName>
    </submittedName>
</protein>
<dbReference type="AlphaFoldDB" id="A0A6C0BJU1"/>
<dbReference type="EMBL" id="MN739164">
    <property type="protein sequence ID" value="QHS91829.1"/>
    <property type="molecule type" value="Genomic_DNA"/>
</dbReference>
<evidence type="ECO:0000313" key="1">
    <source>
        <dbReference type="EMBL" id="QHS91829.1"/>
    </source>
</evidence>